<dbReference type="InterPro" id="IPR013216">
    <property type="entry name" value="Methyltransf_11"/>
</dbReference>
<keyword evidence="3" id="KW-0808">Transferase</keyword>
<keyword evidence="4" id="KW-1185">Reference proteome</keyword>
<dbReference type="CDD" id="cd04186">
    <property type="entry name" value="GT_2_like_c"/>
    <property type="match status" value="1"/>
</dbReference>
<dbReference type="PANTHER" id="PTHR43179:SF7">
    <property type="entry name" value="RHAMNOSYLTRANSFERASE WBBL"/>
    <property type="match status" value="1"/>
</dbReference>
<dbReference type="InterPro" id="IPR029044">
    <property type="entry name" value="Nucleotide-diphossugar_trans"/>
</dbReference>
<dbReference type="CDD" id="cd02440">
    <property type="entry name" value="AdoMet_MTases"/>
    <property type="match status" value="2"/>
</dbReference>
<dbReference type="Proteomes" id="UP000198855">
    <property type="component" value="Unassembled WGS sequence"/>
</dbReference>
<dbReference type="EMBL" id="FOMT01000006">
    <property type="protein sequence ID" value="SFF23250.1"/>
    <property type="molecule type" value="Genomic_DNA"/>
</dbReference>
<dbReference type="Pfam" id="PF00535">
    <property type="entry name" value="Glycos_transf_2"/>
    <property type="match status" value="1"/>
</dbReference>
<name>A0A1I2H1I2_9BACL</name>
<dbReference type="InterPro" id="IPR029063">
    <property type="entry name" value="SAM-dependent_MTases_sf"/>
</dbReference>
<dbReference type="Gene3D" id="3.40.50.150">
    <property type="entry name" value="Vaccinia Virus protein VP39"/>
    <property type="match status" value="2"/>
</dbReference>
<evidence type="ECO:0000313" key="3">
    <source>
        <dbReference type="EMBL" id="SFF23250.1"/>
    </source>
</evidence>
<sequence length="766" mass="84109">MGLASIILVTKDGLDYTRSCIESIRRHTAAGSYELILVDNGSEDGTVDWAKAEPDIVLIENGYNAGFPKGCNQGAAAASGELLLLLNNDTLVTPGWLDSLQRSLLSDPSIGAVGPVTNSAHYWTQIASHYTTVEELERFSESVRLSAGSQPMEERLKLIGFCMLLRREAYEAAGGMDEQFGIGNYEDDDLSLRLRLLGYKLMLCRDTFIHHYGSVSFRADSAMYLQLFTRNNQLFREKWGFASSEALTIHSDMLGLLDQEVSLTGSGAGGLKFLNIGCGCGATLLSLKHRYPGAVLYGVEKNEHAAKVSVAAGIRIFTSEDPEHWGLEAGSLNGILVGDAHICGSPEVMQKLKQLLKPGGWLIGTFLNRHYYPFMLRYLQPDNDHAQHQSSCLYSIEQVRKLYAEAGFVSVSTLLIDDGKDGRPGTDISAEDFSLLERMANGNHPVKGRLTSSSIITLGLSKSPELSAPMDEALPGAAAEAVQEELTAVAAVTEELSPPLPETEAEAVRPAVPDQLLKEQNDVVFSGERLVINRQVKEQYADVYEEHLYRYELAGRYVRGLRVLDAACGAGYGSAFLKRSGASEVVGVDVDAAAVTLAERDYGEEGIRFETGDVLKLPFADESFDAVISFETIEHVEEGAAWIRESARVLKPGGLFIVSTPNRSVTNPPLYFEEQPFNEYHRFEYRISELAGELLTCYDIEAMFGQNPIDDSRHLSMNWLREKVGLPLGRAAQHLLKADGHEPLPLARFKSCDPMYVIAVCRKKSG</sequence>
<dbReference type="RefSeq" id="WP_091189882.1">
    <property type="nucleotide sequence ID" value="NZ_FOMT01000006.1"/>
</dbReference>
<dbReference type="AlphaFoldDB" id="A0A1I2H1I2"/>
<organism evidence="3 4">
    <name type="scientific">Paenibacillus catalpae</name>
    <dbReference type="NCBI Taxonomy" id="1045775"/>
    <lineage>
        <taxon>Bacteria</taxon>
        <taxon>Bacillati</taxon>
        <taxon>Bacillota</taxon>
        <taxon>Bacilli</taxon>
        <taxon>Bacillales</taxon>
        <taxon>Paenibacillaceae</taxon>
        <taxon>Paenibacillus</taxon>
    </lineage>
</organism>
<dbReference type="SUPFAM" id="SSF53335">
    <property type="entry name" value="S-adenosyl-L-methionine-dependent methyltransferases"/>
    <property type="match status" value="2"/>
</dbReference>
<accession>A0A1I2H1I2</accession>
<dbReference type="Pfam" id="PF08241">
    <property type="entry name" value="Methyltransf_11"/>
    <property type="match status" value="1"/>
</dbReference>
<evidence type="ECO:0000259" key="1">
    <source>
        <dbReference type="Pfam" id="PF00535"/>
    </source>
</evidence>
<dbReference type="STRING" id="1045775.SAMN05216378_5597"/>
<dbReference type="InterPro" id="IPR001173">
    <property type="entry name" value="Glyco_trans_2-like"/>
</dbReference>
<dbReference type="SUPFAM" id="SSF53448">
    <property type="entry name" value="Nucleotide-diphospho-sugar transferases"/>
    <property type="match status" value="1"/>
</dbReference>
<feature type="domain" description="Methyltransferase type 11" evidence="2">
    <location>
        <begin position="564"/>
        <end position="658"/>
    </location>
</feature>
<proteinExistence type="predicted"/>
<gene>
    <name evidence="3" type="ORF">SAMN05216378_5597</name>
</gene>
<protein>
    <submittedName>
        <fullName evidence="3">Glycosyltransferase, GT2 family</fullName>
    </submittedName>
</protein>
<dbReference type="PANTHER" id="PTHR43179">
    <property type="entry name" value="RHAMNOSYLTRANSFERASE WBBL"/>
    <property type="match status" value="1"/>
</dbReference>
<evidence type="ECO:0000313" key="4">
    <source>
        <dbReference type="Proteomes" id="UP000198855"/>
    </source>
</evidence>
<dbReference type="Gene3D" id="3.90.550.10">
    <property type="entry name" value="Spore Coat Polysaccharide Biosynthesis Protein SpsA, Chain A"/>
    <property type="match status" value="1"/>
</dbReference>
<dbReference type="Pfam" id="PF13489">
    <property type="entry name" value="Methyltransf_23"/>
    <property type="match status" value="1"/>
</dbReference>
<dbReference type="OrthoDB" id="8936324at2"/>
<reference evidence="4" key="1">
    <citation type="submission" date="2016-10" db="EMBL/GenBank/DDBJ databases">
        <authorList>
            <person name="Varghese N."/>
            <person name="Submissions S."/>
        </authorList>
    </citation>
    <scope>NUCLEOTIDE SEQUENCE [LARGE SCALE GENOMIC DNA]</scope>
    <source>
        <strain evidence="4">CGMCC 1.10784</strain>
    </source>
</reference>
<evidence type="ECO:0000259" key="2">
    <source>
        <dbReference type="Pfam" id="PF08241"/>
    </source>
</evidence>
<dbReference type="GO" id="GO:0008757">
    <property type="term" value="F:S-adenosylmethionine-dependent methyltransferase activity"/>
    <property type="evidence" value="ECO:0007669"/>
    <property type="project" value="InterPro"/>
</dbReference>
<feature type="domain" description="Glycosyltransferase 2-like" evidence="1">
    <location>
        <begin position="5"/>
        <end position="171"/>
    </location>
</feature>